<evidence type="ECO:0000313" key="7">
    <source>
        <dbReference type="Proteomes" id="UP001642540"/>
    </source>
</evidence>
<protein>
    <recommendedName>
        <fullName evidence="8">Cerebellar degeneration-related protein 2-like</fullName>
    </recommendedName>
</protein>
<accession>A0ABP1Q7D7</accession>
<dbReference type="EMBL" id="CAXLJM020000023">
    <property type="protein sequence ID" value="CAL8089342.1"/>
    <property type="molecule type" value="Genomic_DNA"/>
</dbReference>
<dbReference type="Proteomes" id="UP001642540">
    <property type="component" value="Unassembled WGS sequence"/>
</dbReference>
<keyword evidence="5" id="KW-1133">Transmembrane helix</keyword>
<keyword evidence="5" id="KW-0472">Membrane</keyword>
<evidence type="ECO:0000256" key="2">
    <source>
        <dbReference type="ARBA" id="ARBA00023054"/>
    </source>
</evidence>
<dbReference type="InterPro" id="IPR026079">
    <property type="entry name" value="CDR2"/>
</dbReference>
<evidence type="ECO:0000256" key="5">
    <source>
        <dbReference type="SAM" id="Phobius"/>
    </source>
</evidence>
<feature type="region of interest" description="Disordered" evidence="4">
    <location>
        <begin position="448"/>
        <end position="473"/>
    </location>
</feature>
<dbReference type="PANTHER" id="PTHR19232:SF7">
    <property type="entry name" value="CENTROCORTIN, ISOFORM A"/>
    <property type="match status" value="1"/>
</dbReference>
<reference evidence="6 7" key="1">
    <citation type="submission" date="2024-08" db="EMBL/GenBank/DDBJ databases">
        <authorList>
            <person name="Cucini C."/>
            <person name="Frati F."/>
        </authorList>
    </citation>
    <scope>NUCLEOTIDE SEQUENCE [LARGE SCALE GENOMIC DNA]</scope>
</reference>
<feature type="coiled-coil region" evidence="3">
    <location>
        <begin position="26"/>
        <end position="137"/>
    </location>
</feature>
<evidence type="ECO:0008006" key="8">
    <source>
        <dbReference type="Google" id="ProtNLM"/>
    </source>
</evidence>
<gene>
    <name evidence="6" type="ORF">ODALV1_LOCUS7341</name>
</gene>
<feature type="compositionally biased region" description="Low complexity" evidence="4">
    <location>
        <begin position="325"/>
        <end position="344"/>
    </location>
</feature>
<name>A0ABP1Q7D7_9HEXA</name>
<feature type="compositionally biased region" description="Low complexity" evidence="4">
    <location>
        <begin position="353"/>
        <end position="364"/>
    </location>
</feature>
<keyword evidence="5" id="KW-0812">Transmembrane</keyword>
<evidence type="ECO:0000256" key="4">
    <source>
        <dbReference type="SAM" id="MobiDB-lite"/>
    </source>
</evidence>
<organism evidence="6 7">
    <name type="scientific">Orchesella dallaii</name>
    <dbReference type="NCBI Taxonomy" id="48710"/>
    <lineage>
        <taxon>Eukaryota</taxon>
        <taxon>Metazoa</taxon>
        <taxon>Ecdysozoa</taxon>
        <taxon>Arthropoda</taxon>
        <taxon>Hexapoda</taxon>
        <taxon>Collembola</taxon>
        <taxon>Entomobryomorpha</taxon>
        <taxon>Entomobryoidea</taxon>
        <taxon>Orchesellidae</taxon>
        <taxon>Orchesellinae</taxon>
        <taxon>Orchesella</taxon>
    </lineage>
</organism>
<feature type="compositionally biased region" description="Basic and acidic residues" evidence="4">
    <location>
        <begin position="564"/>
        <end position="575"/>
    </location>
</feature>
<feature type="region of interest" description="Disordered" evidence="4">
    <location>
        <begin position="190"/>
        <end position="215"/>
    </location>
</feature>
<comment type="similarity">
    <text evidence="1">Belongs to the CDR2 family.</text>
</comment>
<feature type="transmembrane region" description="Helical" evidence="5">
    <location>
        <begin position="727"/>
        <end position="760"/>
    </location>
</feature>
<proteinExistence type="inferred from homology"/>
<feature type="region of interest" description="Disordered" evidence="4">
    <location>
        <begin position="544"/>
        <end position="606"/>
    </location>
</feature>
<keyword evidence="2 3" id="KW-0175">Coiled coil</keyword>
<evidence type="ECO:0000256" key="1">
    <source>
        <dbReference type="ARBA" id="ARBA00009019"/>
    </source>
</evidence>
<feature type="compositionally biased region" description="Low complexity" evidence="4">
    <location>
        <begin position="585"/>
        <end position="598"/>
    </location>
</feature>
<evidence type="ECO:0000256" key="3">
    <source>
        <dbReference type="SAM" id="Coils"/>
    </source>
</evidence>
<dbReference type="PANTHER" id="PTHR19232">
    <property type="entry name" value="CENTROCORTIN FAMILY MEMBER"/>
    <property type="match status" value="1"/>
</dbReference>
<feature type="coiled-coil region" evidence="3">
    <location>
        <begin position="218"/>
        <end position="277"/>
    </location>
</feature>
<feature type="region of interest" description="Disordered" evidence="4">
    <location>
        <begin position="325"/>
        <end position="372"/>
    </location>
</feature>
<sequence length="802" mass="89101">MASHKELLVEWTMLDGDCNNWTLQDLQLAAELGRTLLERNEELENELKQQQAIIEDQAQEIEFLTKQAISMKEQSEHRGKFYEQLEQTIIELERTNDHLSREHEVDKKRIQSLCENIEYLERKCEEMSRALETIRDEQTKRGFHGSRGKMNRGSYFNFGSDSSEEDNMNSGFGYGFGYGFRRRSHSLQDLRDYTPSPDEFDSGNSNSPDLKTSESEYVESLESRIEELLVAKKNEADKVNKLESQIRLLIQENANLQTQLVQMANEKDEQIAELRRQLLDSGTYSQISFNTSAITATSTRRNSSVGGGAGASHDVDGSLAILSPASPSCSSSSTSSHSPRPSSSANLGDVEASSSSSSSTTSSSSRDKPHLNHRGALDLLNINSNSMLMCKRCTAEVSILSLVNSIEVENDGDVNGCYANFPYGVTALAEDHDMEFSSLEHELARATGASLPIDNRHNKKSPPRNNRSFPLFPRHRTSIFQRDKSANNKSNGNDNNDIQLECDDELEYDENFELFLGHQPTYSRGGESSSAGNHGRRLFIMEESSDTGGSSTHDDDIDLDEEPCLTKDRKPEISRSKKNSGRLPSKNCSNKSKKASGAGRNGGSSCGLYEEISNVPVTNSELADDNGEEVDEDEPVEELSITFTSRIHSKLLELPTRIPSDEEDDDEDDYEYDDDVIDGILAAKHCVPASSDAAILKDHLRDGNLVCENNNDQDICQNREPVKKTKLWWLAWFILVVMGVFQLIWAILSLLFFLVTAAVLPGGSKGSSSFAAVSSSVKKCIALTSPSTRLIPNPSLSTTRKL</sequence>
<evidence type="ECO:0000313" key="6">
    <source>
        <dbReference type="EMBL" id="CAL8089342.1"/>
    </source>
</evidence>
<comment type="caution">
    <text evidence="6">The sequence shown here is derived from an EMBL/GenBank/DDBJ whole genome shotgun (WGS) entry which is preliminary data.</text>
</comment>
<keyword evidence="7" id="KW-1185">Reference proteome</keyword>